<dbReference type="PIRSF" id="PIRSF000105">
    <property type="entry name" value="HCDH"/>
    <property type="match status" value="1"/>
</dbReference>
<dbReference type="EC" id="1.1.1.35" evidence="7"/>
<comment type="similarity">
    <text evidence="1">Belongs to the 3-hydroxyacyl-CoA dehydrogenase family.</text>
</comment>
<dbReference type="GO" id="GO:0006635">
    <property type="term" value="P:fatty acid beta-oxidation"/>
    <property type="evidence" value="ECO:0007669"/>
    <property type="project" value="TreeGrafter"/>
</dbReference>
<dbReference type="Gene3D" id="1.10.1040.10">
    <property type="entry name" value="N-(1-d-carboxylethyl)-l-norvaline Dehydrogenase, domain 2"/>
    <property type="match status" value="1"/>
</dbReference>
<dbReference type="Gene3D" id="3.40.50.720">
    <property type="entry name" value="NAD(P)-binding Rossmann-like Domain"/>
    <property type="match status" value="1"/>
</dbReference>
<dbReference type="AlphaFoldDB" id="I4C6E4"/>
<feature type="binding site" evidence="4">
    <location>
        <position position="33"/>
    </location>
    <ligand>
        <name>NAD(+)</name>
        <dbReference type="ChEBI" id="CHEBI:57540"/>
    </ligand>
</feature>
<name>I4C6E4_DESTA</name>
<feature type="binding site" evidence="4">
    <location>
        <begin position="10"/>
        <end position="15"/>
    </location>
    <ligand>
        <name>NAD(+)</name>
        <dbReference type="ChEBI" id="CHEBI:57540"/>
    </ligand>
</feature>
<evidence type="ECO:0000259" key="5">
    <source>
        <dbReference type="Pfam" id="PF00725"/>
    </source>
</evidence>
<feature type="binding site" evidence="4">
    <location>
        <position position="93"/>
    </location>
    <ligand>
        <name>NAD(+)</name>
        <dbReference type="ChEBI" id="CHEBI:57540"/>
    </ligand>
</feature>
<evidence type="ECO:0000313" key="8">
    <source>
        <dbReference type="Proteomes" id="UP000006055"/>
    </source>
</evidence>
<accession>I4C6E4</accession>
<evidence type="ECO:0000256" key="4">
    <source>
        <dbReference type="PIRSR" id="PIRSR000105-2"/>
    </source>
</evidence>
<dbReference type="STRING" id="706587.Desti_2453"/>
<dbReference type="InterPro" id="IPR036291">
    <property type="entry name" value="NAD(P)-bd_dom_sf"/>
</dbReference>
<dbReference type="InterPro" id="IPR008927">
    <property type="entry name" value="6-PGluconate_DH-like_C_sf"/>
</dbReference>
<dbReference type="Proteomes" id="UP000006055">
    <property type="component" value="Chromosome"/>
</dbReference>
<keyword evidence="2 7" id="KW-0560">Oxidoreductase</keyword>
<feature type="domain" description="3-hydroxyacyl-CoA dehydrogenase NAD binding" evidence="6">
    <location>
        <begin position="6"/>
        <end position="184"/>
    </location>
</feature>
<evidence type="ECO:0000256" key="2">
    <source>
        <dbReference type="ARBA" id="ARBA00023002"/>
    </source>
</evidence>
<dbReference type="Pfam" id="PF02737">
    <property type="entry name" value="3HCDH_N"/>
    <property type="match status" value="1"/>
</dbReference>
<reference evidence="8" key="1">
    <citation type="submission" date="2012-06" db="EMBL/GenBank/DDBJ databases">
        <title>Complete sequence of chromosome of Desulfomonile tiedjei DSM 6799.</title>
        <authorList>
            <person name="Lucas S."/>
            <person name="Copeland A."/>
            <person name="Lapidus A."/>
            <person name="Glavina del Rio T."/>
            <person name="Dalin E."/>
            <person name="Tice H."/>
            <person name="Bruce D."/>
            <person name="Goodwin L."/>
            <person name="Pitluck S."/>
            <person name="Peters L."/>
            <person name="Ovchinnikova G."/>
            <person name="Zeytun A."/>
            <person name="Lu M."/>
            <person name="Kyrpides N."/>
            <person name="Mavromatis K."/>
            <person name="Ivanova N."/>
            <person name="Brettin T."/>
            <person name="Detter J.C."/>
            <person name="Han C."/>
            <person name="Larimer F."/>
            <person name="Land M."/>
            <person name="Hauser L."/>
            <person name="Markowitz V."/>
            <person name="Cheng J.-F."/>
            <person name="Hugenholtz P."/>
            <person name="Woyke T."/>
            <person name="Wu D."/>
            <person name="Spring S."/>
            <person name="Schroeder M."/>
            <person name="Brambilla E."/>
            <person name="Klenk H.-P."/>
            <person name="Eisen J.A."/>
        </authorList>
    </citation>
    <scope>NUCLEOTIDE SEQUENCE [LARGE SCALE GENOMIC DNA]</scope>
    <source>
        <strain evidence="8">ATCC 49306 / DSM 6799 / DCB-1</strain>
    </source>
</reference>
<dbReference type="HOGENOM" id="CLU_009834_2_0_7"/>
<dbReference type="PANTHER" id="PTHR48075">
    <property type="entry name" value="3-HYDROXYACYL-COA DEHYDROGENASE FAMILY PROTEIN"/>
    <property type="match status" value="1"/>
</dbReference>
<dbReference type="PATRIC" id="fig|706587.4.peg.2819"/>
<dbReference type="InterPro" id="IPR013328">
    <property type="entry name" value="6PGD_dom2"/>
</dbReference>
<evidence type="ECO:0000256" key="1">
    <source>
        <dbReference type="ARBA" id="ARBA00009463"/>
    </source>
</evidence>
<feature type="binding site" evidence="4">
    <location>
        <position position="120"/>
    </location>
    <ligand>
        <name>NAD(+)</name>
        <dbReference type="ChEBI" id="CHEBI:57540"/>
    </ligand>
</feature>
<dbReference type="GO" id="GO:0070403">
    <property type="term" value="F:NAD+ binding"/>
    <property type="evidence" value="ECO:0007669"/>
    <property type="project" value="InterPro"/>
</dbReference>
<evidence type="ECO:0000259" key="6">
    <source>
        <dbReference type="Pfam" id="PF02737"/>
    </source>
</evidence>
<dbReference type="NCBIfam" id="NF005875">
    <property type="entry name" value="PRK07819.1"/>
    <property type="match status" value="1"/>
</dbReference>
<protein>
    <submittedName>
        <fullName evidence="7">3-hydroxyacyl-CoA dehydrogenase</fullName>
        <ecNumber evidence="7">1.1.1.35</ecNumber>
    </submittedName>
</protein>
<dbReference type="InterPro" id="IPR006180">
    <property type="entry name" value="3-OHacyl-CoA_DH_CS"/>
</dbReference>
<feature type="binding site" evidence="4">
    <location>
        <position position="98"/>
    </location>
    <ligand>
        <name>NAD(+)</name>
        <dbReference type="ChEBI" id="CHEBI:57540"/>
    </ligand>
</feature>
<dbReference type="EMBL" id="CP003360">
    <property type="protein sequence ID" value="AFM25135.1"/>
    <property type="molecule type" value="Genomic_DNA"/>
</dbReference>
<dbReference type="GO" id="GO:0003857">
    <property type="term" value="F:(3S)-3-hydroxyacyl-CoA dehydrogenase (NAD+) activity"/>
    <property type="evidence" value="ECO:0007669"/>
    <property type="project" value="UniProtKB-EC"/>
</dbReference>
<feature type="binding site" evidence="4">
    <location>
        <position position="144"/>
    </location>
    <ligand>
        <name>NAD(+)</name>
        <dbReference type="ChEBI" id="CHEBI:57540"/>
    </ligand>
</feature>
<dbReference type="NCBIfam" id="NF004474">
    <property type="entry name" value="PRK05808.1"/>
    <property type="match status" value="1"/>
</dbReference>
<dbReference type="SUPFAM" id="SSF48179">
    <property type="entry name" value="6-phosphogluconate dehydrogenase C-terminal domain-like"/>
    <property type="match status" value="1"/>
</dbReference>
<dbReference type="Pfam" id="PF00725">
    <property type="entry name" value="3HCDH"/>
    <property type="match status" value="1"/>
</dbReference>
<evidence type="ECO:0000313" key="7">
    <source>
        <dbReference type="EMBL" id="AFM25135.1"/>
    </source>
</evidence>
<dbReference type="KEGG" id="dti:Desti_2453"/>
<proteinExistence type="inferred from homology"/>
<evidence type="ECO:0000256" key="3">
    <source>
        <dbReference type="PIRSR" id="PIRSR000105-1"/>
    </source>
</evidence>
<feature type="domain" description="3-hydroxyacyl-CoA dehydrogenase C-terminal" evidence="5">
    <location>
        <begin position="187"/>
        <end position="283"/>
    </location>
</feature>
<organism evidence="7 8">
    <name type="scientific">Desulfomonile tiedjei (strain ATCC 49306 / DSM 6799 / DCB-1)</name>
    <dbReference type="NCBI Taxonomy" id="706587"/>
    <lineage>
        <taxon>Bacteria</taxon>
        <taxon>Pseudomonadati</taxon>
        <taxon>Thermodesulfobacteriota</taxon>
        <taxon>Desulfomonilia</taxon>
        <taxon>Desulfomonilales</taxon>
        <taxon>Desulfomonilaceae</taxon>
        <taxon>Desulfomonile</taxon>
    </lineage>
</organism>
<dbReference type="eggNOG" id="COG1250">
    <property type="taxonomic scope" value="Bacteria"/>
</dbReference>
<dbReference type="PROSITE" id="PS00067">
    <property type="entry name" value="3HCDH"/>
    <property type="match status" value="1"/>
</dbReference>
<gene>
    <name evidence="7" type="ordered locus">Desti_2453</name>
</gene>
<dbReference type="InterPro" id="IPR006108">
    <property type="entry name" value="3HC_DH_C"/>
</dbReference>
<feature type="site" description="Important for catalytic activity" evidence="3">
    <location>
        <position position="141"/>
    </location>
</feature>
<sequence length="285" mass="30599">MEIKRIGVIGAGLMGAGIAQVAAQSGFDVTLMDVETRFLDKGLSTIEKNLKRTVEKGKLSQPDADAIRGRIHGVLSLAEAANGVDVIIEAVIEKMALKKDVYSELDQHAPAHAIFASNTSALSVTEMAAVTTRPEKFIGMHFFNPVPVMKLVEVISGIATSNETVAAIKELSNKMGKTAIEVQEAPGFVVNRILVPMITEAIFVLQEGLASASEIDEGMKLGANHPMGPLALADLVGLDTLLNVQQHLYEEFGDPKYRPPGLLKKMVRAGRLGRKSGRGFYDYGS</sequence>
<dbReference type="SUPFAM" id="SSF51735">
    <property type="entry name" value="NAD(P)-binding Rossmann-fold domains"/>
    <property type="match status" value="1"/>
</dbReference>
<dbReference type="FunFam" id="3.40.50.720:FF:000009">
    <property type="entry name" value="Fatty oxidation complex, alpha subunit"/>
    <property type="match status" value="1"/>
</dbReference>
<dbReference type="InterPro" id="IPR006176">
    <property type="entry name" value="3-OHacyl-CoA_DH_NAD-bd"/>
</dbReference>
<feature type="binding site" evidence="4">
    <location>
        <position position="275"/>
    </location>
    <ligand>
        <name>NAD(+)</name>
        <dbReference type="ChEBI" id="CHEBI:57540"/>
    </ligand>
</feature>
<dbReference type="PANTHER" id="PTHR48075:SF5">
    <property type="entry name" value="3-HYDROXYBUTYRYL-COA DEHYDROGENASE"/>
    <property type="match status" value="1"/>
</dbReference>
<keyword evidence="8" id="KW-1185">Reference proteome</keyword>
<dbReference type="GO" id="GO:0008691">
    <property type="term" value="F:3-hydroxybutyryl-CoA dehydrogenase activity"/>
    <property type="evidence" value="ECO:0007669"/>
    <property type="project" value="TreeGrafter"/>
</dbReference>
<dbReference type="InterPro" id="IPR022694">
    <property type="entry name" value="3-OHacyl-CoA_DH"/>
</dbReference>
<keyword evidence="4" id="KW-0520">NAD</keyword>